<feature type="signal peptide" evidence="2">
    <location>
        <begin position="1"/>
        <end position="26"/>
    </location>
</feature>
<sequence>MIDPLYLASLLFQTSLTSSIFPKVDAQSYCYYYSLVLAPNSTYIGNQFVLSFTCIFVEPDSIFIGEYIQHSASFGNVFTVYTGFRWVLGQIKLDSDHLGIQLDFPQIINLILRLITKLMSVLLLIRFVFATVGVPIVSLTSILTYSDNPSSLSLFLGFSSLNIADTSDWVEDSVHFFFVLMELHSSIIIRYWVILIAVGIQLVEKFIPQVLPHFGHIPCPLYPATYQSSQI</sequence>
<dbReference type="Proteomes" id="UP000324800">
    <property type="component" value="Unassembled WGS sequence"/>
</dbReference>
<keyword evidence="1" id="KW-1133">Transmembrane helix</keyword>
<dbReference type="AlphaFoldDB" id="A0A5J4TUC9"/>
<accession>A0A5J4TUC9</accession>
<feature type="transmembrane region" description="Helical" evidence="1">
    <location>
        <begin position="121"/>
        <end position="145"/>
    </location>
</feature>
<evidence type="ECO:0000313" key="4">
    <source>
        <dbReference type="Proteomes" id="UP000324800"/>
    </source>
</evidence>
<proteinExistence type="predicted"/>
<name>A0A5J4TUC9_9EUKA</name>
<feature type="chain" id="PRO_5023918575" evidence="2">
    <location>
        <begin position="27"/>
        <end position="231"/>
    </location>
</feature>
<feature type="transmembrane region" description="Helical" evidence="1">
    <location>
        <begin position="176"/>
        <end position="200"/>
    </location>
</feature>
<gene>
    <name evidence="3" type="ORF">EZS28_043313</name>
</gene>
<keyword evidence="1" id="KW-0812">Transmembrane</keyword>
<comment type="caution">
    <text evidence="3">The sequence shown here is derived from an EMBL/GenBank/DDBJ whole genome shotgun (WGS) entry which is preliminary data.</text>
</comment>
<evidence type="ECO:0000256" key="1">
    <source>
        <dbReference type="SAM" id="Phobius"/>
    </source>
</evidence>
<dbReference type="EMBL" id="SNRW01025938">
    <property type="protein sequence ID" value="KAA6361161.1"/>
    <property type="molecule type" value="Genomic_DNA"/>
</dbReference>
<evidence type="ECO:0000313" key="3">
    <source>
        <dbReference type="EMBL" id="KAA6361161.1"/>
    </source>
</evidence>
<protein>
    <submittedName>
        <fullName evidence="3">Uncharacterized protein</fullName>
    </submittedName>
</protein>
<organism evidence="3 4">
    <name type="scientific">Streblomastix strix</name>
    <dbReference type="NCBI Taxonomy" id="222440"/>
    <lineage>
        <taxon>Eukaryota</taxon>
        <taxon>Metamonada</taxon>
        <taxon>Preaxostyla</taxon>
        <taxon>Oxymonadida</taxon>
        <taxon>Streblomastigidae</taxon>
        <taxon>Streblomastix</taxon>
    </lineage>
</organism>
<keyword evidence="2" id="KW-0732">Signal</keyword>
<keyword evidence="1" id="KW-0472">Membrane</keyword>
<evidence type="ECO:0000256" key="2">
    <source>
        <dbReference type="SAM" id="SignalP"/>
    </source>
</evidence>
<reference evidence="3 4" key="1">
    <citation type="submission" date="2019-03" db="EMBL/GenBank/DDBJ databases">
        <title>Single cell metagenomics reveals metabolic interactions within the superorganism composed of flagellate Streblomastix strix and complex community of Bacteroidetes bacteria on its surface.</title>
        <authorList>
            <person name="Treitli S.C."/>
            <person name="Kolisko M."/>
            <person name="Husnik F."/>
            <person name="Keeling P."/>
            <person name="Hampl V."/>
        </authorList>
    </citation>
    <scope>NUCLEOTIDE SEQUENCE [LARGE SCALE GENOMIC DNA]</scope>
    <source>
        <strain evidence="3">ST1C</strain>
    </source>
</reference>